<organism evidence="3 4">
    <name type="scientific">Hyalella azteca</name>
    <name type="common">Amphipod</name>
    <dbReference type="NCBI Taxonomy" id="294128"/>
    <lineage>
        <taxon>Eukaryota</taxon>
        <taxon>Metazoa</taxon>
        <taxon>Ecdysozoa</taxon>
        <taxon>Arthropoda</taxon>
        <taxon>Crustacea</taxon>
        <taxon>Multicrustacea</taxon>
        <taxon>Malacostraca</taxon>
        <taxon>Eumalacostraca</taxon>
        <taxon>Peracarida</taxon>
        <taxon>Amphipoda</taxon>
        <taxon>Senticaudata</taxon>
        <taxon>Talitrida</taxon>
        <taxon>Talitroidea</taxon>
        <taxon>Hyalellidae</taxon>
        <taxon>Hyalella</taxon>
    </lineage>
</organism>
<evidence type="ECO:0000256" key="1">
    <source>
        <dbReference type="SAM" id="Coils"/>
    </source>
</evidence>
<dbReference type="InterPro" id="IPR007145">
    <property type="entry name" value="MAP65_Ase1_PRC1"/>
</dbReference>
<feature type="region of interest" description="Disordered" evidence="2">
    <location>
        <begin position="267"/>
        <end position="345"/>
    </location>
</feature>
<feature type="coiled-coil region" evidence="1">
    <location>
        <begin position="118"/>
        <end position="149"/>
    </location>
</feature>
<keyword evidence="3" id="KW-1185">Reference proteome</keyword>
<dbReference type="AlphaFoldDB" id="A0A979FM24"/>
<proteinExistence type="predicted"/>
<keyword evidence="1" id="KW-0175">Coiled coil</keyword>
<dbReference type="RefSeq" id="XP_047737542.1">
    <property type="nucleotide sequence ID" value="XM_047881586.1"/>
</dbReference>
<dbReference type="Proteomes" id="UP000694843">
    <property type="component" value="Unplaced"/>
</dbReference>
<dbReference type="GO" id="GO:0005737">
    <property type="term" value="C:cytoplasm"/>
    <property type="evidence" value="ECO:0007669"/>
    <property type="project" value="TreeGrafter"/>
</dbReference>
<name>A0A979FM24_HYAAZ</name>
<evidence type="ECO:0000313" key="4">
    <source>
        <dbReference type="RefSeq" id="XP_047737542.1"/>
    </source>
</evidence>
<reference evidence="4" key="1">
    <citation type="submission" date="2025-08" db="UniProtKB">
        <authorList>
            <consortium name="RefSeq"/>
        </authorList>
    </citation>
    <scope>IDENTIFICATION</scope>
    <source>
        <tissue evidence="4">Whole organism</tissue>
    </source>
</reference>
<dbReference type="PANTHER" id="PTHR19321">
    <property type="entry name" value="PROTEIN REGULATOR OF CYTOKINESIS 1 PRC1-RELATED"/>
    <property type="match status" value="1"/>
</dbReference>
<protein>
    <submittedName>
        <fullName evidence="4">Uncharacterized protein LOC108679508</fullName>
    </submittedName>
</protein>
<feature type="region of interest" description="Disordered" evidence="2">
    <location>
        <begin position="461"/>
        <end position="485"/>
    </location>
</feature>
<dbReference type="GO" id="GO:1990023">
    <property type="term" value="C:mitotic spindle midzone"/>
    <property type="evidence" value="ECO:0007669"/>
    <property type="project" value="TreeGrafter"/>
</dbReference>
<feature type="compositionally biased region" description="Polar residues" evidence="2">
    <location>
        <begin position="275"/>
        <end position="304"/>
    </location>
</feature>
<sequence>MSASFSRVGDEGLNESLLEQQASYMEDMQCLLTKLHQLWNEVGFSTSDQLKRIADLKNRVREFYAEEKAHKKMLIDEVEEKSKEVFTLSKELGVYADELYTNDSLSLLQMDQHLSHRLQSLRQEVSSRRKHLQKLLKEEEELCSELLEEVSSPCAGTVPSKEEIASVQRRINTLTQEKKHRLHTFRTLKEQISELMAELDQPANSSFPTNIIHSNEGLVTLSLHNLDAMKRLKSDLSAKHCMILMFLILQQTARAAQLEQEARLGTKSTLKKRGANTTTSRRPNYSSTSSASHRTALSCLSPTKSQRRGLTENNTPRPSGRRDVTRRQSRRLRAKGAATNSSSNSSAILSTYSQFEENIAVRSQEDQVRSSILPSPVSARPLKSSLLVCRSPYGGTTPATSSRIHRAPATMPRLMRPPATLPRVALLPPTQRGSPRTPRNISTLTRTAASASVRRNASYLGRHNASKATYGQSPSLATPRTQTKRRSIRLDASKSVAHNAARLTTPAKNKLQFLM</sequence>
<dbReference type="GO" id="GO:0051256">
    <property type="term" value="P:mitotic spindle midzone assembly"/>
    <property type="evidence" value="ECO:0007669"/>
    <property type="project" value="TreeGrafter"/>
</dbReference>
<accession>A0A979FM24</accession>
<dbReference type="GeneID" id="108679508"/>
<dbReference type="OrthoDB" id="642895at2759"/>
<gene>
    <name evidence="4" type="primary">LOC108679508</name>
</gene>
<feature type="compositionally biased region" description="Polar residues" evidence="2">
    <location>
        <begin position="466"/>
        <end position="481"/>
    </location>
</feature>
<dbReference type="KEGG" id="hazt:108679508"/>
<dbReference type="Pfam" id="PF03999">
    <property type="entry name" value="MAP65_ASE1"/>
    <property type="match status" value="1"/>
</dbReference>
<dbReference type="GO" id="GO:0008017">
    <property type="term" value="F:microtubule binding"/>
    <property type="evidence" value="ECO:0007669"/>
    <property type="project" value="InterPro"/>
</dbReference>
<evidence type="ECO:0000256" key="2">
    <source>
        <dbReference type="SAM" id="MobiDB-lite"/>
    </source>
</evidence>
<evidence type="ECO:0000313" key="3">
    <source>
        <dbReference type="Proteomes" id="UP000694843"/>
    </source>
</evidence>
<dbReference type="PANTHER" id="PTHR19321:SF41">
    <property type="entry name" value="FASCETTO-RELATED"/>
    <property type="match status" value="1"/>
</dbReference>